<dbReference type="AlphaFoldDB" id="A0A8H6U5U7"/>
<keyword evidence="4" id="KW-1185">Reference proteome</keyword>
<feature type="region of interest" description="Disordered" evidence="1">
    <location>
        <begin position="1"/>
        <end position="26"/>
    </location>
</feature>
<gene>
    <name evidence="3" type="ORF">CMUS01_03649</name>
</gene>
<evidence type="ECO:0000256" key="1">
    <source>
        <dbReference type="SAM" id="MobiDB-lite"/>
    </source>
</evidence>
<accession>A0A8H6U5U7</accession>
<comment type="caution">
    <text evidence="3">The sequence shown here is derived from an EMBL/GenBank/DDBJ whole genome shotgun (WGS) entry which is preliminary data.</text>
</comment>
<reference evidence="3" key="1">
    <citation type="journal article" date="2020" name="Phytopathology">
        <title>Genome Sequence Resources of Colletotrichum truncatum, C. plurivorum, C. musicola, and C. sojae: Four Species Pathogenic to Soybean (Glycine max).</title>
        <authorList>
            <person name="Rogerio F."/>
            <person name="Boufleur T.R."/>
            <person name="Ciampi-Guillardi M."/>
            <person name="Sukno S.A."/>
            <person name="Thon M.R."/>
            <person name="Massola Junior N.S."/>
            <person name="Baroncelli R."/>
        </authorList>
    </citation>
    <scope>NUCLEOTIDE SEQUENCE</scope>
    <source>
        <strain evidence="3">LFN0074</strain>
    </source>
</reference>
<organism evidence="3 4">
    <name type="scientific">Colletotrichum musicola</name>
    <dbReference type="NCBI Taxonomy" id="2175873"/>
    <lineage>
        <taxon>Eukaryota</taxon>
        <taxon>Fungi</taxon>
        <taxon>Dikarya</taxon>
        <taxon>Ascomycota</taxon>
        <taxon>Pezizomycotina</taxon>
        <taxon>Sordariomycetes</taxon>
        <taxon>Hypocreomycetidae</taxon>
        <taxon>Glomerellales</taxon>
        <taxon>Glomerellaceae</taxon>
        <taxon>Colletotrichum</taxon>
        <taxon>Colletotrichum orchidearum species complex</taxon>
    </lineage>
</organism>
<evidence type="ECO:0000313" key="3">
    <source>
        <dbReference type="EMBL" id="KAF6841050.1"/>
    </source>
</evidence>
<evidence type="ECO:0000313" key="4">
    <source>
        <dbReference type="Proteomes" id="UP000639643"/>
    </source>
</evidence>
<sequence length="251" mass="27817">MSWKQRSSHFLPLPKQNPINVAPRPTRPQSPVACLFLHPKHRRRISRLRPDFYAVASIVSFNLLPLSLVEHLLHAVVNVPAEFFLFPGADVLVLGSGSWTLHQMVLLVTTRAITARLALAFAGWIVRKRLPAHSFCAGAGGSSPSIRWWFEYFCYFANRHRFVAMDLERYIFKTLELLGVASEAEYSLFVARGGSPLTQLGTVCPRSMNSCALSSTSFKRLMGSSPAGTAGEGSSAARRWNLTSSRATMIP</sequence>
<dbReference type="Proteomes" id="UP000639643">
    <property type="component" value="Unassembled WGS sequence"/>
</dbReference>
<dbReference type="EMBL" id="WIGM01000091">
    <property type="protein sequence ID" value="KAF6841050.1"/>
    <property type="molecule type" value="Genomic_DNA"/>
</dbReference>
<keyword evidence="2" id="KW-0812">Transmembrane</keyword>
<name>A0A8H6U5U7_9PEZI</name>
<keyword evidence="2" id="KW-1133">Transmembrane helix</keyword>
<proteinExistence type="predicted"/>
<feature type="transmembrane region" description="Helical" evidence="2">
    <location>
        <begin position="52"/>
        <end position="77"/>
    </location>
</feature>
<keyword evidence="2" id="KW-0472">Membrane</keyword>
<feature type="transmembrane region" description="Helical" evidence="2">
    <location>
        <begin position="104"/>
        <end position="126"/>
    </location>
</feature>
<protein>
    <submittedName>
        <fullName evidence="3">Uncharacterized protein</fullName>
    </submittedName>
</protein>
<evidence type="ECO:0000256" key="2">
    <source>
        <dbReference type="SAM" id="Phobius"/>
    </source>
</evidence>